<feature type="region of interest" description="Disordered" evidence="1">
    <location>
        <begin position="100"/>
        <end position="134"/>
    </location>
</feature>
<protein>
    <submittedName>
        <fullName evidence="2">Uncharacterized protein</fullName>
    </submittedName>
</protein>
<comment type="caution">
    <text evidence="2">The sequence shown here is derived from an EMBL/GenBank/DDBJ whole genome shotgun (WGS) entry which is preliminary data.</text>
</comment>
<keyword evidence="4" id="KW-1185">Reference proteome</keyword>
<accession>A0ABR4Q3G6</accession>
<dbReference type="Proteomes" id="UP001651158">
    <property type="component" value="Unassembled WGS sequence"/>
</dbReference>
<proteinExistence type="predicted"/>
<evidence type="ECO:0000313" key="2">
    <source>
        <dbReference type="EMBL" id="KAL5104107.1"/>
    </source>
</evidence>
<dbReference type="EMBL" id="JAKROA010000014">
    <property type="protein sequence ID" value="KAL5104107.1"/>
    <property type="molecule type" value="Genomic_DNA"/>
</dbReference>
<evidence type="ECO:0000313" key="4">
    <source>
        <dbReference type="Proteomes" id="UP001651158"/>
    </source>
</evidence>
<dbReference type="EMBL" id="JAKROA010000014">
    <property type="protein sequence ID" value="KAL5104164.1"/>
    <property type="molecule type" value="Genomic_DNA"/>
</dbReference>
<evidence type="ECO:0000313" key="3">
    <source>
        <dbReference type="EMBL" id="KAL5104164.1"/>
    </source>
</evidence>
<feature type="compositionally biased region" description="Polar residues" evidence="1">
    <location>
        <begin position="105"/>
        <end position="118"/>
    </location>
</feature>
<evidence type="ECO:0000256" key="1">
    <source>
        <dbReference type="SAM" id="MobiDB-lite"/>
    </source>
</evidence>
<name>A0ABR4Q3G6_9CEST</name>
<reference evidence="2" key="2">
    <citation type="submission" date="2024-12" db="EMBL/GenBank/DDBJ databases">
        <authorList>
            <person name="Estrada K."/>
            <person name="Bobes R.J."/>
            <person name="Sanchez-Flores A."/>
            <person name="Laclette J.P."/>
        </authorList>
    </citation>
    <scope>NUCLEOTIDE SEQUENCE</scope>
    <source>
        <strain evidence="2">WFUcys</strain>
        <tissue evidence="2">Peritoneal cavity of infected mice</tissue>
    </source>
</reference>
<gene>
    <name evidence="2" type="ORF">TcWFU_006072</name>
    <name evidence="3" type="ORF">TcWFU_009789</name>
</gene>
<organism evidence="2 4">
    <name type="scientific">Taenia crassiceps</name>
    <dbReference type="NCBI Taxonomy" id="6207"/>
    <lineage>
        <taxon>Eukaryota</taxon>
        <taxon>Metazoa</taxon>
        <taxon>Spiralia</taxon>
        <taxon>Lophotrochozoa</taxon>
        <taxon>Platyhelminthes</taxon>
        <taxon>Cestoda</taxon>
        <taxon>Eucestoda</taxon>
        <taxon>Cyclophyllidea</taxon>
        <taxon>Taeniidae</taxon>
        <taxon>Taenia</taxon>
    </lineage>
</organism>
<reference evidence="2 4" key="1">
    <citation type="journal article" date="2022" name="Front. Cell. Infect. Microbiol.">
        <title>The Genomes of Two Strains of Taenia crassiceps the Animal Model for the Study of Human Cysticercosis.</title>
        <authorList>
            <person name="Bobes R.J."/>
            <person name="Estrada K."/>
            <person name="Rios-Valencia D.G."/>
            <person name="Calderon-Gallegos A."/>
            <person name="de la Torre P."/>
            <person name="Carrero J.C."/>
            <person name="Sanchez-Flores A."/>
            <person name="Laclette J.P."/>
        </authorList>
    </citation>
    <scope>NUCLEOTIDE SEQUENCE [LARGE SCALE GENOMIC DNA]</scope>
    <source>
        <strain evidence="2">WFUcys</strain>
    </source>
</reference>
<sequence length="134" mass="14677">MHHQAIAMTFAMVEMSVAQSRTLISCHCKGQHYLSSAPLPPTPPPPHPARMRVASWFRQSLPQQPLYPSSILPSQRDTNTVASILTLHLPHVMPVHVNTEEARTTAPTTGRNTSQTIVENAEGTAPARLPSPLF</sequence>